<feature type="compositionally biased region" description="Polar residues" evidence="2">
    <location>
        <begin position="412"/>
        <end position="422"/>
    </location>
</feature>
<protein>
    <recommendedName>
        <fullName evidence="3">RRM domain-containing protein</fullName>
    </recommendedName>
</protein>
<evidence type="ECO:0000256" key="2">
    <source>
        <dbReference type="SAM" id="MobiDB-lite"/>
    </source>
</evidence>
<feature type="compositionally biased region" description="Basic and acidic residues" evidence="2">
    <location>
        <begin position="259"/>
        <end position="270"/>
    </location>
</feature>
<gene>
    <name evidence="4" type="ORF">K444DRAFT_629446</name>
</gene>
<feature type="region of interest" description="Disordered" evidence="2">
    <location>
        <begin position="199"/>
        <end position="270"/>
    </location>
</feature>
<feature type="domain" description="RRM" evidence="3">
    <location>
        <begin position="284"/>
        <end position="362"/>
    </location>
</feature>
<proteinExistence type="predicted"/>
<feature type="compositionally biased region" description="Polar residues" evidence="2">
    <location>
        <begin position="171"/>
        <end position="184"/>
    </location>
</feature>
<dbReference type="Gene3D" id="3.30.70.330">
    <property type="match status" value="1"/>
</dbReference>
<dbReference type="InterPro" id="IPR000504">
    <property type="entry name" value="RRM_dom"/>
</dbReference>
<organism evidence="4 5">
    <name type="scientific">Hyaloscypha bicolor E</name>
    <dbReference type="NCBI Taxonomy" id="1095630"/>
    <lineage>
        <taxon>Eukaryota</taxon>
        <taxon>Fungi</taxon>
        <taxon>Dikarya</taxon>
        <taxon>Ascomycota</taxon>
        <taxon>Pezizomycotina</taxon>
        <taxon>Leotiomycetes</taxon>
        <taxon>Helotiales</taxon>
        <taxon>Hyaloscyphaceae</taxon>
        <taxon>Hyaloscypha</taxon>
        <taxon>Hyaloscypha bicolor</taxon>
    </lineage>
</organism>
<dbReference type="AlphaFoldDB" id="A0A2J6TBV4"/>
<dbReference type="InterPro" id="IPR012677">
    <property type="entry name" value="Nucleotide-bd_a/b_plait_sf"/>
</dbReference>
<dbReference type="OrthoDB" id="434258at2759"/>
<feature type="compositionally biased region" description="Basic and acidic residues" evidence="2">
    <location>
        <begin position="367"/>
        <end position="380"/>
    </location>
</feature>
<dbReference type="EMBL" id="KZ613790">
    <property type="protein sequence ID" value="PMD60501.1"/>
    <property type="molecule type" value="Genomic_DNA"/>
</dbReference>
<feature type="region of interest" description="Disordered" evidence="2">
    <location>
        <begin position="367"/>
        <end position="461"/>
    </location>
</feature>
<dbReference type="STRING" id="1095630.A0A2J6TBV4"/>
<reference evidence="4 5" key="1">
    <citation type="submission" date="2016-04" db="EMBL/GenBank/DDBJ databases">
        <title>A degradative enzymes factory behind the ericoid mycorrhizal symbiosis.</title>
        <authorList>
            <consortium name="DOE Joint Genome Institute"/>
            <person name="Martino E."/>
            <person name="Morin E."/>
            <person name="Grelet G."/>
            <person name="Kuo A."/>
            <person name="Kohler A."/>
            <person name="Daghino S."/>
            <person name="Barry K."/>
            <person name="Choi C."/>
            <person name="Cichocki N."/>
            <person name="Clum A."/>
            <person name="Copeland A."/>
            <person name="Hainaut M."/>
            <person name="Haridas S."/>
            <person name="Labutti K."/>
            <person name="Lindquist E."/>
            <person name="Lipzen A."/>
            <person name="Khouja H.-R."/>
            <person name="Murat C."/>
            <person name="Ohm R."/>
            <person name="Olson A."/>
            <person name="Spatafora J."/>
            <person name="Veneault-Fourrey C."/>
            <person name="Henrissat B."/>
            <person name="Grigoriev I."/>
            <person name="Martin F."/>
            <person name="Perotto S."/>
        </authorList>
    </citation>
    <scope>NUCLEOTIDE SEQUENCE [LARGE SCALE GENOMIC DNA]</scope>
    <source>
        <strain evidence="4 5">E</strain>
    </source>
</reference>
<evidence type="ECO:0000313" key="5">
    <source>
        <dbReference type="Proteomes" id="UP000235371"/>
    </source>
</evidence>
<dbReference type="InParanoid" id="A0A2J6TBV4"/>
<evidence type="ECO:0000256" key="1">
    <source>
        <dbReference type="PROSITE-ProRule" id="PRU00176"/>
    </source>
</evidence>
<feature type="region of interest" description="Disordered" evidence="2">
    <location>
        <begin position="1"/>
        <end position="52"/>
    </location>
</feature>
<dbReference type="SMART" id="SM00360">
    <property type="entry name" value="RRM"/>
    <property type="match status" value="1"/>
</dbReference>
<evidence type="ECO:0000259" key="3">
    <source>
        <dbReference type="PROSITE" id="PS50102"/>
    </source>
</evidence>
<dbReference type="RefSeq" id="XP_024737405.1">
    <property type="nucleotide sequence ID" value="XM_024883053.1"/>
</dbReference>
<keyword evidence="1" id="KW-0694">RNA-binding</keyword>
<dbReference type="SUPFAM" id="SSF54928">
    <property type="entry name" value="RNA-binding domain, RBD"/>
    <property type="match status" value="1"/>
</dbReference>
<accession>A0A2J6TBV4</accession>
<evidence type="ECO:0000313" key="4">
    <source>
        <dbReference type="EMBL" id="PMD60501.1"/>
    </source>
</evidence>
<dbReference type="GO" id="GO:0003723">
    <property type="term" value="F:RNA binding"/>
    <property type="evidence" value="ECO:0007669"/>
    <property type="project" value="UniProtKB-UniRule"/>
</dbReference>
<keyword evidence="5" id="KW-1185">Reference proteome</keyword>
<dbReference type="InterPro" id="IPR035979">
    <property type="entry name" value="RBD_domain_sf"/>
</dbReference>
<feature type="compositionally biased region" description="Low complexity" evidence="2">
    <location>
        <begin position="1"/>
        <end position="17"/>
    </location>
</feature>
<feature type="compositionally biased region" description="Polar residues" evidence="2">
    <location>
        <begin position="199"/>
        <end position="211"/>
    </location>
</feature>
<dbReference type="Proteomes" id="UP000235371">
    <property type="component" value="Unassembled WGS sequence"/>
</dbReference>
<dbReference type="GeneID" id="36591130"/>
<feature type="region of interest" description="Disordered" evidence="2">
    <location>
        <begin position="161"/>
        <end position="184"/>
    </location>
</feature>
<dbReference type="PROSITE" id="PS50102">
    <property type="entry name" value="RRM"/>
    <property type="match status" value="1"/>
</dbReference>
<name>A0A2J6TBV4_9HELO</name>
<feature type="compositionally biased region" description="Polar residues" evidence="2">
    <location>
        <begin position="429"/>
        <end position="446"/>
    </location>
</feature>
<dbReference type="Pfam" id="PF00076">
    <property type="entry name" value="RRM_1"/>
    <property type="match status" value="1"/>
</dbReference>
<sequence>MNNNTSNNPSSLGSNNNTGEGRTSKVTKPRSGNDMNCNDSREMIGISSRGNGMRNVGKIAQQRVRNNLNVNGGINLFGNFATDPGLGDLYTNLHCMNGTGGITHQSEAQGNGLSNSLTANANEWFENMDNEICNLSMDETPNTDHYRNQQPALKSFQTMNSTQMDDRSNERIPTTPVNEMTGNGTSRFFNDHVIHQSPKGNMGSSQANSGMSGIGPKFSSHSASSAHTTREGFEQNPNVVIPSGHQSTSRNPRVNRGQPKKDPMMFQDENGRWLDQDGDEIIPTAIVIKSIPFDLRQEELESIMAETRMTFPHALNYHFVRDEFKGVAFANFADVGEAWAAIVTLHGMEVRGRKIVAEAKKLLDPAKREELERKKKEQRGQLRSQHMPYPEGMKVPVPDFKCAPRPLGGLGNSHTQNLQLPNNERPFRQPQTTPVSCPSASSNWRSSHPHRSSALRAPKQAAERLPNSFVAQASMSARHEIPWASGSQIWGSRRGATAQSQHAPAAVTANPGVVALSQVAAMPGTEPGSTPQGQKILTKTGVTENATPAVTTF</sequence>